<dbReference type="Pfam" id="PF13843">
    <property type="entry name" value="DDE_Tnp_1_7"/>
    <property type="match status" value="1"/>
</dbReference>
<evidence type="ECO:0000313" key="3">
    <source>
        <dbReference type="Proteomes" id="UP001162156"/>
    </source>
</evidence>
<evidence type="ECO:0000313" key="2">
    <source>
        <dbReference type="EMBL" id="KAJ8933283.1"/>
    </source>
</evidence>
<protein>
    <recommendedName>
        <fullName evidence="1">PiggyBac transposable element-derived protein domain-containing protein</fullName>
    </recommendedName>
</protein>
<feature type="domain" description="PiggyBac transposable element-derived protein" evidence="1">
    <location>
        <begin position="1"/>
        <end position="163"/>
    </location>
</feature>
<accession>A0AAV8X4E1</accession>
<dbReference type="InterPro" id="IPR029526">
    <property type="entry name" value="PGBD"/>
</dbReference>
<name>A0AAV8X4E1_9CUCU</name>
<dbReference type="PANTHER" id="PTHR47272">
    <property type="entry name" value="DDE_TNP_1_7 DOMAIN-CONTAINING PROTEIN"/>
    <property type="match status" value="1"/>
</dbReference>
<dbReference type="AlphaFoldDB" id="A0AAV8X4E1"/>
<organism evidence="2 3">
    <name type="scientific">Rhamnusium bicolor</name>
    <dbReference type="NCBI Taxonomy" id="1586634"/>
    <lineage>
        <taxon>Eukaryota</taxon>
        <taxon>Metazoa</taxon>
        <taxon>Ecdysozoa</taxon>
        <taxon>Arthropoda</taxon>
        <taxon>Hexapoda</taxon>
        <taxon>Insecta</taxon>
        <taxon>Pterygota</taxon>
        <taxon>Neoptera</taxon>
        <taxon>Endopterygota</taxon>
        <taxon>Coleoptera</taxon>
        <taxon>Polyphaga</taxon>
        <taxon>Cucujiformia</taxon>
        <taxon>Chrysomeloidea</taxon>
        <taxon>Cerambycidae</taxon>
        <taxon>Lepturinae</taxon>
        <taxon>Rhagiini</taxon>
        <taxon>Rhamnusium</taxon>
    </lineage>
</organism>
<sequence>MSIFHLPRHRLYWSSACRIPQVAISMSRKRWEQIKKNLHFNNNENLPKDRNDINRDKLFKLRPLLDILQQKFASQVIPQTLCVDEQIVPYKGKSLLKQYNPKKPNKWGYKIFVLCDNNGLIHNFEVYTGKILPAPGKKDIGASGNILLRLSTIILHRQNHLLFLTIDLLP</sequence>
<gene>
    <name evidence="2" type="ORF">NQ314_014111</name>
</gene>
<reference evidence="2" key="1">
    <citation type="journal article" date="2023" name="Insect Mol. Biol.">
        <title>Genome sequencing provides insights into the evolution of gene families encoding plant cell wall-degrading enzymes in longhorned beetles.</title>
        <authorList>
            <person name="Shin N.R."/>
            <person name="Okamura Y."/>
            <person name="Kirsch R."/>
            <person name="Pauchet Y."/>
        </authorList>
    </citation>
    <scope>NUCLEOTIDE SEQUENCE</scope>
    <source>
        <strain evidence="2">RBIC_L_NR</strain>
    </source>
</reference>
<dbReference type="EMBL" id="JANEYF010003884">
    <property type="protein sequence ID" value="KAJ8933283.1"/>
    <property type="molecule type" value="Genomic_DNA"/>
</dbReference>
<proteinExistence type="predicted"/>
<dbReference type="PANTHER" id="PTHR47272:SF1">
    <property type="entry name" value="PIGGYBAC TRANSPOSABLE ELEMENT-DERIVED PROTEIN 3-LIKE"/>
    <property type="match status" value="1"/>
</dbReference>
<evidence type="ECO:0000259" key="1">
    <source>
        <dbReference type="Pfam" id="PF13843"/>
    </source>
</evidence>
<comment type="caution">
    <text evidence="2">The sequence shown here is derived from an EMBL/GenBank/DDBJ whole genome shotgun (WGS) entry which is preliminary data.</text>
</comment>
<dbReference type="Proteomes" id="UP001162156">
    <property type="component" value="Unassembled WGS sequence"/>
</dbReference>
<keyword evidence="3" id="KW-1185">Reference proteome</keyword>